<accession>A0ABV6V118</accession>
<dbReference type="EMBL" id="JBHEZZ010000044">
    <property type="protein sequence ID" value="MFC1407353.1"/>
    <property type="molecule type" value="Genomic_DNA"/>
</dbReference>
<name>A0ABV6V118_9ACTN</name>
<dbReference type="InterPro" id="IPR011051">
    <property type="entry name" value="RmlC_Cupin_sf"/>
</dbReference>
<sequence>MVRRIVTGISENGRPRIVSDAEVPRSPKSTMTPGFANCLVWATQVPASPGADPTMSLRSWVPGPGETIALTVTFPPDSVYADPAFDPAAAAAEQLEGTPGLAELFEPDNPGMHTTPTVDYGVVLDGEITLDLDGETAVLGPGDIVVQNSTRHAWRNPGSKAATVFFVMIGVPEASAVPSRKAAEV</sequence>
<dbReference type="RefSeq" id="WP_051726643.1">
    <property type="nucleotide sequence ID" value="NZ_JBHEZZ010000044.1"/>
</dbReference>
<gene>
    <name evidence="2" type="ORF">ACEZDJ_39340</name>
</gene>
<organism evidence="2 3">
    <name type="scientific">Streptacidiphilus cavernicola</name>
    <dbReference type="NCBI Taxonomy" id="3342716"/>
    <lineage>
        <taxon>Bacteria</taxon>
        <taxon>Bacillati</taxon>
        <taxon>Actinomycetota</taxon>
        <taxon>Actinomycetes</taxon>
        <taxon>Kitasatosporales</taxon>
        <taxon>Streptomycetaceae</taxon>
        <taxon>Streptacidiphilus</taxon>
    </lineage>
</organism>
<comment type="caution">
    <text evidence="2">The sequence shown here is derived from an EMBL/GenBank/DDBJ whole genome shotgun (WGS) entry which is preliminary data.</text>
</comment>
<dbReference type="InterPro" id="IPR047142">
    <property type="entry name" value="OryJ/VirC-like"/>
</dbReference>
<evidence type="ECO:0000313" key="3">
    <source>
        <dbReference type="Proteomes" id="UP001592528"/>
    </source>
</evidence>
<dbReference type="PANTHER" id="PTHR36156">
    <property type="entry name" value="SLR2101 PROTEIN"/>
    <property type="match status" value="1"/>
</dbReference>
<dbReference type="SUPFAM" id="SSF51182">
    <property type="entry name" value="RmlC-like cupins"/>
    <property type="match status" value="1"/>
</dbReference>
<dbReference type="PANTHER" id="PTHR36156:SF2">
    <property type="entry name" value="CUPIN TYPE-2 DOMAIN-CONTAINING PROTEIN"/>
    <property type="match status" value="1"/>
</dbReference>
<evidence type="ECO:0000313" key="2">
    <source>
        <dbReference type="EMBL" id="MFC1407353.1"/>
    </source>
</evidence>
<reference evidence="2 3" key="1">
    <citation type="submission" date="2024-09" db="EMBL/GenBank/DDBJ databases">
        <authorList>
            <person name="Lee S.D."/>
        </authorList>
    </citation>
    <scope>NUCLEOTIDE SEQUENCE [LARGE SCALE GENOMIC DNA]</scope>
    <source>
        <strain evidence="2 3">N1-5</strain>
    </source>
</reference>
<dbReference type="Gene3D" id="2.60.120.10">
    <property type="entry name" value="Jelly Rolls"/>
    <property type="match status" value="1"/>
</dbReference>
<dbReference type="Pfam" id="PF07883">
    <property type="entry name" value="Cupin_2"/>
    <property type="match status" value="1"/>
</dbReference>
<dbReference type="Proteomes" id="UP001592528">
    <property type="component" value="Unassembled WGS sequence"/>
</dbReference>
<keyword evidence="3" id="KW-1185">Reference proteome</keyword>
<dbReference type="InterPro" id="IPR014710">
    <property type="entry name" value="RmlC-like_jellyroll"/>
</dbReference>
<dbReference type="InterPro" id="IPR013096">
    <property type="entry name" value="Cupin_2"/>
</dbReference>
<evidence type="ECO:0000259" key="1">
    <source>
        <dbReference type="Pfam" id="PF07883"/>
    </source>
</evidence>
<dbReference type="CDD" id="cd02231">
    <property type="entry name" value="cupin_BLL6423-like"/>
    <property type="match status" value="1"/>
</dbReference>
<protein>
    <submittedName>
        <fullName evidence="2">Cupin domain-containing protein</fullName>
    </submittedName>
</protein>
<feature type="domain" description="Cupin type-2" evidence="1">
    <location>
        <begin position="111"/>
        <end position="167"/>
    </location>
</feature>
<proteinExistence type="predicted"/>